<evidence type="ECO:0000256" key="4">
    <source>
        <dbReference type="ARBA" id="ARBA00022679"/>
    </source>
</evidence>
<dbReference type="InterPro" id="IPR004839">
    <property type="entry name" value="Aminotransferase_I/II_large"/>
</dbReference>
<dbReference type="InterPro" id="IPR015422">
    <property type="entry name" value="PyrdxlP-dep_Trfase_small"/>
</dbReference>
<feature type="domain" description="Aminotransferase class I/classII large" evidence="6">
    <location>
        <begin position="35"/>
        <end position="400"/>
    </location>
</feature>
<evidence type="ECO:0000256" key="3">
    <source>
        <dbReference type="ARBA" id="ARBA00022576"/>
    </source>
</evidence>
<dbReference type="GO" id="GO:0006520">
    <property type="term" value="P:amino acid metabolic process"/>
    <property type="evidence" value="ECO:0007669"/>
    <property type="project" value="InterPro"/>
</dbReference>
<dbReference type="Proteomes" id="UP000198995">
    <property type="component" value="Unassembled WGS sequence"/>
</dbReference>
<organism evidence="7 8">
    <name type="scientific">Peptococcus niger</name>
    <dbReference type="NCBI Taxonomy" id="2741"/>
    <lineage>
        <taxon>Bacteria</taxon>
        <taxon>Bacillati</taxon>
        <taxon>Bacillota</taxon>
        <taxon>Clostridia</taxon>
        <taxon>Eubacteriales</taxon>
        <taxon>Peptococcaceae</taxon>
        <taxon>Peptococcus</taxon>
    </lineage>
</organism>
<evidence type="ECO:0000256" key="5">
    <source>
        <dbReference type="ARBA" id="ARBA00022898"/>
    </source>
</evidence>
<keyword evidence="4" id="KW-0808">Transferase</keyword>
<dbReference type="Gene3D" id="3.90.1150.10">
    <property type="entry name" value="Aspartate Aminotransferase, domain 1"/>
    <property type="match status" value="1"/>
</dbReference>
<dbReference type="GO" id="GO:0030170">
    <property type="term" value="F:pyridoxal phosphate binding"/>
    <property type="evidence" value="ECO:0007669"/>
    <property type="project" value="InterPro"/>
</dbReference>
<sequence length="415" mass="44802">MSILAKHAQGKGGADTIFAYAGAAAARAREVGTENIVNATIGAFLTPDGHLATMKTVQEAMEAVPFEVAANYAPINGLPAFIDAMADSVFRDYRPDCFIDGVATPGGTGAVHNATYNYLNEGDVCLTTDYFWGNYASLLSEFDRKLETFNTFTPDGGFDVDACLAACKAKIAQQQNLVLLLNTPAHNPTGMTVSEAEWQKLLSELTALAEANPDHGVIVILDVAYIDYAPQEARRMFKLFENLPHNMLGIVCASLSKGYTLYGYRLGVELCMAPTEALKDEFMLAAGASCRSTWSNCSRVGMEMVAALATDPLKLKNFRAEQDDFAAQLAQRADVFTSEAKEVGLTICPYHSGFFIYVPTKTHADAEALTKKVAEKDIFVVPLGDGVRIAICAIDIRQIKGMAKIFKDAQVALGL</sequence>
<keyword evidence="5" id="KW-0663">Pyridoxal phosphate</keyword>
<comment type="cofactor">
    <cofactor evidence="1">
        <name>pyridoxal 5'-phosphate</name>
        <dbReference type="ChEBI" id="CHEBI:597326"/>
    </cofactor>
</comment>
<dbReference type="RefSeq" id="WP_091792322.1">
    <property type="nucleotide sequence ID" value="NZ_FNAF01000014.1"/>
</dbReference>
<evidence type="ECO:0000259" key="6">
    <source>
        <dbReference type="Pfam" id="PF00155"/>
    </source>
</evidence>
<dbReference type="EMBL" id="FNAF01000014">
    <property type="protein sequence ID" value="SDE04329.1"/>
    <property type="molecule type" value="Genomic_DNA"/>
</dbReference>
<keyword evidence="3" id="KW-0032">Aminotransferase</keyword>
<dbReference type="InterPro" id="IPR050596">
    <property type="entry name" value="AspAT/PAT-like"/>
</dbReference>
<name>A0A1G6ZP54_PEPNI</name>
<dbReference type="InterPro" id="IPR015421">
    <property type="entry name" value="PyrdxlP-dep_Trfase_major"/>
</dbReference>
<protein>
    <submittedName>
        <fullName evidence="7">Aromatic-amino-acid transaminase</fullName>
    </submittedName>
</protein>
<dbReference type="PANTHER" id="PTHR46383:SF1">
    <property type="entry name" value="ASPARTATE AMINOTRANSFERASE"/>
    <property type="match status" value="1"/>
</dbReference>
<comment type="similarity">
    <text evidence="2">Belongs to the class-I pyridoxal-phosphate-dependent aminotransferase family.</text>
</comment>
<dbReference type="GO" id="GO:0008483">
    <property type="term" value="F:transaminase activity"/>
    <property type="evidence" value="ECO:0007669"/>
    <property type="project" value="UniProtKB-KW"/>
</dbReference>
<keyword evidence="8" id="KW-1185">Reference proteome</keyword>
<dbReference type="STRING" id="2741.SAMN04489866_11427"/>
<dbReference type="PANTHER" id="PTHR46383">
    <property type="entry name" value="ASPARTATE AMINOTRANSFERASE"/>
    <property type="match status" value="1"/>
</dbReference>
<dbReference type="InterPro" id="IPR015424">
    <property type="entry name" value="PyrdxlP-dep_Trfase"/>
</dbReference>
<dbReference type="Gene3D" id="3.40.640.10">
    <property type="entry name" value="Type I PLP-dependent aspartate aminotransferase-like (Major domain)"/>
    <property type="match status" value="1"/>
</dbReference>
<accession>A0A1G6ZP54</accession>
<dbReference type="CDD" id="cd00609">
    <property type="entry name" value="AAT_like"/>
    <property type="match status" value="1"/>
</dbReference>
<evidence type="ECO:0000256" key="1">
    <source>
        <dbReference type="ARBA" id="ARBA00001933"/>
    </source>
</evidence>
<dbReference type="Pfam" id="PF00155">
    <property type="entry name" value="Aminotran_1_2"/>
    <property type="match status" value="1"/>
</dbReference>
<evidence type="ECO:0000313" key="8">
    <source>
        <dbReference type="Proteomes" id="UP000198995"/>
    </source>
</evidence>
<dbReference type="OrthoDB" id="9766445at2"/>
<evidence type="ECO:0000313" key="7">
    <source>
        <dbReference type="EMBL" id="SDE04329.1"/>
    </source>
</evidence>
<reference evidence="7 8" key="1">
    <citation type="submission" date="2016-10" db="EMBL/GenBank/DDBJ databases">
        <authorList>
            <person name="de Groot N.N."/>
        </authorList>
    </citation>
    <scope>NUCLEOTIDE SEQUENCE [LARGE SCALE GENOMIC DNA]</scope>
    <source>
        <strain evidence="7 8">DSM 20475</strain>
    </source>
</reference>
<dbReference type="SUPFAM" id="SSF53383">
    <property type="entry name" value="PLP-dependent transferases"/>
    <property type="match status" value="1"/>
</dbReference>
<gene>
    <name evidence="7" type="ORF">SAMN04489866_11427</name>
</gene>
<proteinExistence type="inferred from homology"/>
<evidence type="ECO:0000256" key="2">
    <source>
        <dbReference type="ARBA" id="ARBA00007441"/>
    </source>
</evidence>
<dbReference type="AlphaFoldDB" id="A0A1G6ZP54"/>